<dbReference type="Pfam" id="PF01965">
    <property type="entry name" value="DJ-1_PfpI"/>
    <property type="match status" value="1"/>
</dbReference>
<proteinExistence type="inferred from homology"/>
<dbReference type="GO" id="GO:0005737">
    <property type="term" value="C:cytoplasm"/>
    <property type="evidence" value="ECO:0007669"/>
    <property type="project" value="TreeGrafter"/>
</dbReference>
<dbReference type="PANTHER" id="PTHR48094">
    <property type="entry name" value="PROTEIN/NUCLEIC ACID DEGLYCASE DJ-1-RELATED"/>
    <property type="match status" value="1"/>
</dbReference>
<keyword evidence="1" id="KW-0346">Stress response</keyword>
<dbReference type="Gene3D" id="3.40.50.880">
    <property type="match status" value="1"/>
</dbReference>
<dbReference type="GO" id="GO:0008233">
    <property type="term" value="F:peptidase activity"/>
    <property type="evidence" value="ECO:0007669"/>
    <property type="project" value="UniProtKB-KW"/>
</dbReference>
<dbReference type="EMBL" id="FOVW01000002">
    <property type="protein sequence ID" value="SFN90722.1"/>
    <property type="molecule type" value="Genomic_DNA"/>
</dbReference>
<dbReference type="RefSeq" id="WP_091650762.1">
    <property type="nucleotide sequence ID" value="NZ_FOVW01000002.1"/>
</dbReference>
<dbReference type="PANTHER" id="PTHR48094:SF11">
    <property type="entry name" value="GLUTATHIONE-INDEPENDENT GLYOXALASE HSP31-RELATED"/>
    <property type="match status" value="1"/>
</dbReference>
<organism evidence="5 6">
    <name type="scientific">Algoriphagus ornithinivorans</name>
    <dbReference type="NCBI Taxonomy" id="226506"/>
    <lineage>
        <taxon>Bacteria</taxon>
        <taxon>Pseudomonadati</taxon>
        <taxon>Bacteroidota</taxon>
        <taxon>Cytophagia</taxon>
        <taxon>Cytophagales</taxon>
        <taxon>Cyclobacteriaceae</taxon>
        <taxon>Algoriphagus</taxon>
    </lineage>
</organism>
<dbReference type="InterPro" id="IPR050325">
    <property type="entry name" value="Prot/Nucl_acid_deglycase"/>
</dbReference>
<dbReference type="GO" id="GO:0019172">
    <property type="term" value="F:glyoxalase III activity"/>
    <property type="evidence" value="ECO:0007669"/>
    <property type="project" value="TreeGrafter"/>
</dbReference>
<dbReference type="InterPro" id="IPR002818">
    <property type="entry name" value="DJ-1/PfpI"/>
</dbReference>
<comment type="similarity">
    <text evidence="3">Belongs to the peptidase C56 family. HSP31-like subfamily.</text>
</comment>
<evidence type="ECO:0000256" key="2">
    <source>
        <dbReference type="ARBA" id="ARBA00023239"/>
    </source>
</evidence>
<keyword evidence="6" id="KW-1185">Reference proteome</keyword>
<evidence type="ECO:0000256" key="1">
    <source>
        <dbReference type="ARBA" id="ARBA00023016"/>
    </source>
</evidence>
<dbReference type="SUPFAM" id="SSF52317">
    <property type="entry name" value="Class I glutamine amidotransferase-like"/>
    <property type="match status" value="1"/>
</dbReference>
<evidence type="ECO:0000313" key="6">
    <source>
        <dbReference type="Proteomes" id="UP000199564"/>
    </source>
</evidence>
<reference evidence="6" key="1">
    <citation type="submission" date="2016-10" db="EMBL/GenBank/DDBJ databases">
        <authorList>
            <person name="Varghese N."/>
            <person name="Submissions S."/>
        </authorList>
    </citation>
    <scope>NUCLEOTIDE SEQUENCE [LARGE SCALE GENOMIC DNA]</scope>
    <source>
        <strain evidence="6">DSM 15282</strain>
    </source>
</reference>
<gene>
    <name evidence="5" type="ORF">SAMN04488519_102403</name>
</gene>
<dbReference type="Proteomes" id="UP000199564">
    <property type="component" value="Unassembled WGS sequence"/>
</dbReference>
<keyword evidence="2" id="KW-0456">Lyase</keyword>
<keyword evidence="5" id="KW-0378">Hydrolase</keyword>
<dbReference type="CDD" id="cd03141">
    <property type="entry name" value="GATase1_Hsp31_like"/>
    <property type="match status" value="1"/>
</dbReference>
<evidence type="ECO:0000259" key="4">
    <source>
        <dbReference type="Pfam" id="PF01965"/>
    </source>
</evidence>
<evidence type="ECO:0000256" key="3">
    <source>
        <dbReference type="ARBA" id="ARBA00038493"/>
    </source>
</evidence>
<feature type="domain" description="DJ-1/PfpI" evidence="4">
    <location>
        <begin position="43"/>
        <end position="245"/>
    </location>
</feature>
<keyword evidence="5" id="KW-0645">Protease</keyword>
<dbReference type="STRING" id="226506.SAMN04488519_102403"/>
<protein>
    <submittedName>
        <fullName evidence="5">Putative intracellular protease/amidase</fullName>
    </submittedName>
</protein>
<name>A0A1I5CUT8_9BACT</name>
<accession>A0A1I5CUT8</accession>
<dbReference type="GO" id="GO:0019243">
    <property type="term" value="P:methylglyoxal catabolic process to D-lactate via S-lactoyl-glutathione"/>
    <property type="evidence" value="ECO:0007669"/>
    <property type="project" value="TreeGrafter"/>
</dbReference>
<evidence type="ECO:0000313" key="5">
    <source>
        <dbReference type="EMBL" id="SFN90722.1"/>
    </source>
</evidence>
<dbReference type="GO" id="GO:0006508">
    <property type="term" value="P:proteolysis"/>
    <property type="evidence" value="ECO:0007669"/>
    <property type="project" value="UniProtKB-KW"/>
</dbReference>
<dbReference type="AlphaFoldDB" id="A0A1I5CUT8"/>
<sequence>MSKIQEKQSYVHFHGAPFKGKILMVASSPTISKQTGWPIGFWAAELTHPLRVFQEAGYEMELASTEGGKLEMDAYSNPNDSSGYSAHDVISLGYMQKPEFNEMLKNTRKLNSVNPSDFDAIFLVGGQGPMYTFRGNTNLEKLFVTFFELGKPSAAVCHATTLLLEAKKSNGELLVRGKTWTGFADAEEEFADQAVGMKIQPYRIEEEARKLKGTTFKVSSPFSSYAIQDGNLITGQQQNSGEAAAKLVVDLLNLKSKK</sequence>
<dbReference type="InterPro" id="IPR029062">
    <property type="entry name" value="Class_I_gatase-like"/>
</dbReference>